<evidence type="ECO:0000256" key="4">
    <source>
        <dbReference type="ARBA" id="ARBA00023274"/>
    </source>
</evidence>
<evidence type="ECO:0000313" key="9">
    <source>
        <dbReference type="Proteomes" id="UP000176609"/>
    </source>
</evidence>
<evidence type="ECO:0000256" key="3">
    <source>
        <dbReference type="ARBA" id="ARBA00022980"/>
    </source>
</evidence>
<dbReference type="GO" id="GO:0003735">
    <property type="term" value="F:structural constituent of ribosome"/>
    <property type="evidence" value="ECO:0007669"/>
    <property type="project" value="InterPro"/>
</dbReference>
<reference evidence="8 9" key="1">
    <citation type="journal article" date="2016" name="Nat. Commun.">
        <title>Thousands of microbial genomes shed light on interconnected biogeochemical processes in an aquifer system.</title>
        <authorList>
            <person name="Anantharaman K."/>
            <person name="Brown C.T."/>
            <person name="Hug L.A."/>
            <person name="Sharon I."/>
            <person name="Castelle C.J."/>
            <person name="Probst A.J."/>
            <person name="Thomas B.C."/>
            <person name="Singh A."/>
            <person name="Wilkins M.J."/>
            <person name="Karaoz U."/>
            <person name="Brodie E.L."/>
            <person name="Williams K.H."/>
            <person name="Hubbard S.S."/>
            <person name="Banfield J.F."/>
        </authorList>
    </citation>
    <scope>NUCLEOTIDE SEQUENCE [LARGE SCALE GENOMIC DNA]</scope>
</reference>
<dbReference type="GO" id="GO:0005840">
    <property type="term" value="C:ribosome"/>
    <property type="evidence" value="ECO:0007669"/>
    <property type="project" value="UniProtKB-KW"/>
</dbReference>
<accession>A0A1F6APT2</accession>
<evidence type="ECO:0000256" key="1">
    <source>
        <dbReference type="ARBA" id="ARBA00022730"/>
    </source>
</evidence>
<name>A0A1F6APT2_9BACT</name>
<dbReference type="Pfam" id="PF01649">
    <property type="entry name" value="Ribosomal_S20p"/>
    <property type="match status" value="1"/>
</dbReference>
<feature type="region of interest" description="Disordered" evidence="7">
    <location>
        <begin position="1"/>
        <end position="21"/>
    </location>
</feature>
<evidence type="ECO:0000256" key="7">
    <source>
        <dbReference type="SAM" id="MobiDB-lite"/>
    </source>
</evidence>
<dbReference type="Proteomes" id="UP000176609">
    <property type="component" value="Unassembled WGS sequence"/>
</dbReference>
<sequence>MPVTRGAKKKLRQDKKRERQNRLIKKSVKVAIKQFRLSPNPKDLAKVMSLLDKAKNKKVYHPNKVSRLKSGLSKFHLRKESITLNKTKIKPLKKTPRKIKSGV</sequence>
<protein>
    <recommendedName>
        <fullName evidence="5">Small ribosomal subunit protein bS20</fullName>
    </recommendedName>
    <alternativeName>
        <fullName evidence="6">30S ribosomal protein S20</fullName>
    </alternativeName>
</protein>
<dbReference type="EMBL" id="MFJR01000012">
    <property type="protein sequence ID" value="OGG26297.1"/>
    <property type="molecule type" value="Genomic_DNA"/>
</dbReference>
<comment type="caution">
    <text evidence="8">The sequence shown here is derived from an EMBL/GenBank/DDBJ whole genome shotgun (WGS) entry which is preliminary data.</text>
</comment>
<dbReference type="GO" id="GO:1990904">
    <property type="term" value="C:ribonucleoprotein complex"/>
    <property type="evidence" value="ECO:0007669"/>
    <property type="project" value="UniProtKB-KW"/>
</dbReference>
<dbReference type="InterPro" id="IPR002583">
    <property type="entry name" value="Ribosomal_bS20"/>
</dbReference>
<dbReference type="InterPro" id="IPR036510">
    <property type="entry name" value="Ribosomal_bS20_sf"/>
</dbReference>
<feature type="compositionally biased region" description="Basic residues" evidence="7">
    <location>
        <begin position="1"/>
        <end position="14"/>
    </location>
</feature>
<dbReference type="GO" id="GO:0019843">
    <property type="term" value="F:rRNA binding"/>
    <property type="evidence" value="ECO:0007669"/>
    <property type="project" value="UniProtKB-KW"/>
</dbReference>
<dbReference type="SUPFAM" id="SSF46992">
    <property type="entry name" value="Ribosomal protein S20"/>
    <property type="match status" value="1"/>
</dbReference>
<evidence type="ECO:0000256" key="6">
    <source>
        <dbReference type="ARBA" id="ARBA00035343"/>
    </source>
</evidence>
<proteinExistence type="predicted"/>
<evidence type="ECO:0000313" key="8">
    <source>
        <dbReference type="EMBL" id="OGG26297.1"/>
    </source>
</evidence>
<dbReference type="GO" id="GO:0006412">
    <property type="term" value="P:translation"/>
    <property type="evidence" value="ECO:0007669"/>
    <property type="project" value="InterPro"/>
</dbReference>
<evidence type="ECO:0000256" key="2">
    <source>
        <dbReference type="ARBA" id="ARBA00022884"/>
    </source>
</evidence>
<dbReference type="Gene3D" id="1.20.58.110">
    <property type="entry name" value="Ribosomal protein S20"/>
    <property type="match status" value="1"/>
</dbReference>
<dbReference type="AlphaFoldDB" id="A0A1F6APT2"/>
<keyword evidence="4" id="KW-0687">Ribonucleoprotein</keyword>
<keyword evidence="2" id="KW-0694">RNA-binding</keyword>
<gene>
    <name evidence="8" type="ORF">A2960_04760</name>
</gene>
<evidence type="ECO:0000256" key="5">
    <source>
        <dbReference type="ARBA" id="ARBA00035136"/>
    </source>
</evidence>
<organism evidence="8 9">
    <name type="scientific">Candidatus Gottesmanbacteria bacterium RIFCSPLOWO2_01_FULL_39_12b</name>
    <dbReference type="NCBI Taxonomy" id="1798388"/>
    <lineage>
        <taxon>Bacteria</taxon>
        <taxon>Candidatus Gottesmaniibacteriota</taxon>
    </lineage>
</organism>
<dbReference type="NCBIfam" id="TIGR00029">
    <property type="entry name" value="S20"/>
    <property type="match status" value="1"/>
</dbReference>
<keyword evidence="1" id="KW-0699">rRNA-binding</keyword>
<keyword evidence="3" id="KW-0689">Ribosomal protein</keyword>